<dbReference type="InterPro" id="IPR045079">
    <property type="entry name" value="Oxoprolinase-like"/>
</dbReference>
<proteinExistence type="predicted"/>
<dbReference type="GO" id="GO:0005829">
    <property type="term" value="C:cytosol"/>
    <property type="evidence" value="ECO:0007669"/>
    <property type="project" value="TreeGrafter"/>
</dbReference>
<evidence type="ECO:0000259" key="2">
    <source>
        <dbReference type="Pfam" id="PF05378"/>
    </source>
</evidence>
<accession>A0AA35QSE6</accession>
<sequence length="679" mass="72159">MPRGNRGVNAEMTRTVVGIDVGGTFTDIAVLENGRLVIHKLPSTPSNPSHGIVTGITDTGVNVNDADFVHGSTVATNALLEGKGGRTALVTTLGFEDVLEIGRQNRADLYDLSMERPPPLAPSELRFGLLERVDYTGAILEDLTPESVQSLLTLLEQEDVDGIAVSFLFSFLNPAHEEILANHLSRLPGRPFISISSRILPEFREYERTSTVVVNSYVGPVMARYLTELEEVLGSGLRIMQSSGGSITARLGAEQPVRTILSGPAGGVVGAFYTGVQAGFPDIITLDMGGTSTDVSLCPGRIKETTSANLGGYPVSVPMIEIHTVGAGGGSIARVDSGGALVVGPQSAGAEPGPACYGHGDRITVTDANLTLGRLRADEFLGGRMVLDRERAEGLMADLSGDVGASVTDTALGIIRVVNSNMERAIRSISLERGYDPREFTLVPFGGAGPMHACELAAELGIPRVLVPAHPGILSALGVAIADVVKNYSRTVMLRGDALDKDRLEEEFHGMEGQARAELFEEGLPADGMTARRFLDVRYVGQSFEITVDCPSLTGRGDLTRTISSGFYASHLQRFGYADRSLPIEVVNLRLKLELPVDKPEMEPAAYVGGDAAHAATGSAEVVFPGGRVDTLLYDRNRLETGNRVPGPALLLQLDTTIVIPPDWTGVVDPYGNLLLEPA</sequence>
<comment type="caution">
    <text evidence="4">The sequence shown here is derived from an EMBL/GenBank/DDBJ whole genome shotgun (WGS) entry which is preliminary data.</text>
</comment>
<reference evidence="4" key="1">
    <citation type="submission" date="2023-03" db="EMBL/GenBank/DDBJ databases">
        <authorList>
            <person name="Steffen K."/>
            <person name="Cardenas P."/>
        </authorList>
    </citation>
    <scope>NUCLEOTIDE SEQUENCE</scope>
</reference>
<dbReference type="AlphaFoldDB" id="A0AA35QSE6"/>
<keyword evidence="5" id="KW-1185">Reference proteome</keyword>
<organism evidence="4 5">
    <name type="scientific">Geodia barretti</name>
    <name type="common">Barrett's horny sponge</name>
    <dbReference type="NCBI Taxonomy" id="519541"/>
    <lineage>
        <taxon>Eukaryota</taxon>
        <taxon>Metazoa</taxon>
        <taxon>Porifera</taxon>
        <taxon>Demospongiae</taxon>
        <taxon>Heteroscleromorpha</taxon>
        <taxon>Tetractinellida</taxon>
        <taxon>Astrophorina</taxon>
        <taxon>Geodiidae</taxon>
        <taxon>Geodia</taxon>
    </lineage>
</organism>
<name>A0AA35QSE6_GEOBA</name>
<dbReference type="InterPro" id="IPR008040">
    <property type="entry name" value="Hydant_A_N"/>
</dbReference>
<dbReference type="Proteomes" id="UP001174909">
    <property type="component" value="Unassembled WGS sequence"/>
</dbReference>
<dbReference type="GO" id="GO:0006749">
    <property type="term" value="P:glutathione metabolic process"/>
    <property type="evidence" value="ECO:0007669"/>
    <property type="project" value="TreeGrafter"/>
</dbReference>
<protein>
    <submittedName>
        <fullName evidence="4">D-/L-hydantoinase subunit A</fullName>
    </submittedName>
</protein>
<dbReference type="PANTHER" id="PTHR11365">
    <property type="entry name" value="5-OXOPROLINASE RELATED"/>
    <property type="match status" value="1"/>
</dbReference>
<gene>
    <name evidence="4" type="ORF">GBAR_LOCUS250</name>
</gene>
<dbReference type="InterPro" id="IPR043129">
    <property type="entry name" value="ATPase_NBD"/>
</dbReference>
<dbReference type="GO" id="GO:0017168">
    <property type="term" value="F:5-oxoprolinase (ATP-hydrolyzing) activity"/>
    <property type="evidence" value="ECO:0007669"/>
    <property type="project" value="TreeGrafter"/>
</dbReference>
<dbReference type="Pfam" id="PF05378">
    <property type="entry name" value="Hydant_A_N"/>
    <property type="match status" value="1"/>
</dbReference>
<dbReference type="PANTHER" id="PTHR11365:SF23">
    <property type="entry name" value="HYPOTHETICAL 5-OXOPROLINASE (EUROFUNG)-RELATED"/>
    <property type="match status" value="1"/>
</dbReference>
<dbReference type="InterPro" id="IPR002821">
    <property type="entry name" value="Hydantoinase_A"/>
</dbReference>
<feature type="domain" description="Acetophenone carboxylase-like C-terminal" evidence="3">
    <location>
        <begin position="503"/>
        <end position="671"/>
    </location>
</feature>
<evidence type="ECO:0000313" key="5">
    <source>
        <dbReference type="Proteomes" id="UP001174909"/>
    </source>
</evidence>
<dbReference type="SUPFAM" id="SSF53067">
    <property type="entry name" value="Actin-like ATPase domain"/>
    <property type="match status" value="1"/>
</dbReference>
<evidence type="ECO:0000259" key="1">
    <source>
        <dbReference type="Pfam" id="PF01968"/>
    </source>
</evidence>
<feature type="domain" description="Hydantoinase A/oxoprolinase" evidence="1">
    <location>
        <begin position="208"/>
        <end position="486"/>
    </location>
</feature>
<evidence type="ECO:0000313" key="4">
    <source>
        <dbReference type="EMBL" id="CAI7989558.1"/>
    </source>
</evidence>
<dbReference type="InterPro" id="IPR049517">
    <property type="entry name" value="ACX-like_C"/>
</dbReference>
<dbReference type="EMBL" id="CASHTH010000031">
    <property type="protein sequence ID" value="CAI7989558.1"/>
    <property type="molecule type" value="Genomic_DNA"/>
</dbReference>
<dbReference type="Pfam" id="PF01968">
    <property type="entry name" value="Hydantoinase_A"/>
    <property type="match status" value="1"/>
</dbReference>
<feature type="domain" description="Hydantoinase/oxoprolinase N-terminal" evidence="2">
    <location>
        <begin position="17"/>
        <end position="184"/>
    </location>
</feature>
<evidence type="ECO:0000259" key="3">
    <source>
        <dbReference type="Pfam" id="PF19278"/>
    </source>
</evidence>
<dbReference type="Pfam" id="PF19278">
    <property type="entry name" value="Hydant_A_C"/>
    <property type="match status" value="1"/>
</dbReference>